<feature type="disulfide bond" evidence="5">
    <location>
        <begin position="813"/>
        <end position="823"/>
    </location>
</feature>
<dbReference type="SMART" id="SM00179">
    <property type="entry name" value="EGF_CA"/>
    <property type="match status" value="15"/>
</dbReference>
<feature type="domain" description="EGF-like" evidence="7">
    <location>
        <begin position="957"/>
        <end position="992"/>
    </location>
</feature>
<keyword evidence="2 6" id="KW-0732">Signal</keyword>
<feature type="disulfide bond" evidence="5">
    <location>
        <begin position="872"/>
        <end position="881"/>
    </location>
</feature>
<dbReference type="PANTHER" id="PTHR24049:SF22">
    <property type="entry name" value="DROSOPHILA CRUMBS HOMOLOG"/>
    <property type="match status" value="1"/>
</dbReference>
<feature type="domain" description="EGF-like" evidence="7">
    <location>
        <begin position="113"/>
        <end position="151"/>
    </location>
</feature>
<evidence type="ECO:0000259" key="7">
    <source>
        <dbReference type="PROSITE" id="PS50026"/>
    </source>
</evidence>
<feature type="disulfide bond" evidence="5">
    <location>
        <begin position="1186"/>
        <end position="1195"/>
    </location>
</feature>
<feature type="disulfide bond" evidence="5">
    <location>
        <begin position="288"/>
        <end position="297"/>
    </location>
</feature>
<feature type="domain" description="EGF-like" evidence="7">
    <location>
        <begin position="189"/>
        <end position="225"/>
    </location>
</feature>
<dbReference type="SUPFAM" id="SSF57196">
    <property type="entry name" value="EGF/Laminin"/>
    <property type="match status" value="16"/>
</dbReference>
<dbReference type="PANTHER" id="PTHR24049">
    <property type="entry name" value="CRUMBS FAMILY MEMBER"/>
    <property type="match status" value="1"/>
</dbReference>
<feature type="domain" description="EGF-like" evidence="7">
    <location>
        <begin position="1328"/>
        <end position="1361"/>
    </location>
</feature>
<feature type="disulfide bond" evidence="5">
    <location>
        <begin position="705"/>
        <end position="714"/>
    </location>
</feature>
<feature type="disulfide bond" evidence="5">
    <location>
        <begin position="215"/>
        <end position="224"/>
    </location>
</feature>
<sequence>MLYRRKCFAFMSWIFFMSLNCLVHGKSTDEKIFHKHIKKVEDSSAHKKYTLEKSTHAHIKSKGKSDREGLDNGVRKDFLSSLQEFPLPVQIEHLKDVPVPVPVKKEVGENVLHVHIHDRNPCRNGGVLSRDLEGSSYHCICPAEYGGTTCEIQHYCFSRPCKNGGACLETSGGYKCKCAQGFTGDNCEEELFCIPNPCDHDGKCVETIQGYRCVCQAGFKGEQCADIDPCYPNPCQQGGQCEDIHGHAVCRCHPGYHGPYCQDKYVCYVNPCYNRGVCVENSLAPCHCARGYVGTFCHAKYYLPSTSLLTLYYALIYPYLTYCNLIWASTYVTNLQRIYLLQKRAVRAISKADYKASSKPLFANLKILDVFSIYSLQVSSFMYLYHNDALPISFTQIFQTGNQIHQYSTRYSDFYRPHTCRTNIKKFSILFQGPRIWNSLPNDIKNALSFSIFKRSFYSCIVDHVCKPNPCLHGGYCSVVNHPLGTHNNRWTFHCKCPEYYGGRICQIPHPCIDHPCLNGGTCVDAYYDSREGRDEHIYHDIASSSVSLEYYCTCPPGFKGSRCEIDICSLCHPEALCIDSHCVCRPHFIGDGYHCKNVSSHCHPNPCYHGNCIEGPDGTYDCECHPGYCGPQCKDICKPCLIWPCSNGGRCIPVGEKRRCICDPPYEPPDCNVTEPDLCNPNPCKNGGKCKMLPEKHDYICEDCLGMFTGKDCSECGCPKAKPVADAQYVDFICDPVDGGCKCPDTENGRYTSTENGCLLGAANPCSSNPCKRGTCTVQPSTPPAFNPPTFTCENCPPPYYGRLCDCTTCTCDNPCKNGATCQDTGTRQYKCVCPPGYTGADCSYTLFCYYNPCKNGGTCEEHGIGYKCRCTPGFEGQTCEERNFCKPNPCCIHAKCVETHDSFKCICEEGYKGEKCKDIDPCHPNPCQNDGICKDVQGKVQCECKPPHKGTFCTETLVCYHNPCHHGGTCVENPLAPCVCPNGYIGPHCEDHVCHPNPCVNGGSCQVENNTGHQRWTFKCECPRGFIGKLCHIPHPCLDVVCLNGGTCFDGQTTQDVATDLELTSRPLMNAVCHCLPGFTGKRCETKICDMCHINATCINNRCVCNAGFIGNGFQCDEIDDPCKPNPCKNLGVCTLGPDRSYTCECNKGYCGPHCESLCDPCVSNPCQNNGTCTPHGNSYVCTCSPGFTGVNCELTLANPCDSQPCLNGGTCENDIAKNDYRCSCKGKFTGKNCQECSCLQATAPTGEPLVAKCDLEGECYCQFFQGRYPVYSADKGCQLGGSDLCGPANPCKNNGTCLLQNGGLSFVCICLDKYYGKTCECTECLCNNPCLNNGVCVDISTHLVKCTCPSGFTGNFCEAVIPTVGPGACHSNPCVNKGTCVDRAFGSYDCICTPRFTGPHCEVDKCADCDTNADCVNGKCRCKIGYVGTGYACVKDEKEKECEEVVCPITQHCVRGVCVCLPGNFC</sequence>
<dbReference type="InterPro" id="IPR009030">
    <property type="entry name" value="Growth_fac_rcpt_cys_sf"/>
</dbReference>
<evidence type="ECO:0000256" key="3">
    <source>
        <dbReference type="ARBA" id="ARBA00022737"/>
    </source>
</evidence>
<dbReference type="Proteomes" id="UP001159405">
    <property type="component" value="Unassembled WGS sequence"/>
</dbReference>
<feature type="disulfide bond" evidence="5">
    <location>
        <begin position="122"/>
        <end position="139"/>
    </location>
</feature>
<evidence type="ECO:0000256" key="5">
    <source>
        <dbReference type="PROSITE-ProRule" id="PRU00076"/>
    </source>
</evidence>
<reference evidence="8 9" key="1">
    <citation type="submission" date="2022-05" db="EMBL/GenBank/DDBJ databases">
        <authorList>
            <consortium name="Genoscope - CEA"/>
            <person name="William W."/>
        </authorList>
    </citation>
    <scope>NUCLEOTIDE SEQUENCE [LARGE SCALE GENOMIC DNA]</scope>
</reference>
<feature type="domain" description="EGF-like" evidence="7">
    <location>
        <begin position="1284"/>
        <end position="1323"/>
    </location>
</feature>
<evidence type="ECO:0000256" key="6">
    <source>
        <dbReference type="SAM" id="SignalP"/>
    </source>
</evidence>
<feature type="disulfide bond" evidence="5">
    <location>
        <begin position="685"/>
        <end position="702"/>
    </location>
</feature>
<feature type="domain" description="EGF-like" evidence="7">
    <location>
        <begin position="846"/>
        <end position="882"/>
    </location>
</feature>
<name>A0ABN8NV31_9CNID</name>
<feature type="disulfide bond" evidence="5">
    <location>
        <begin position="252"/>
        <end position="261"/>
    </location>
</feature>
<feature type="disulfide bond" evidence="5">
    <location>
        <begin position="835"/>
        <end position="844"/>
    </location>
</feature>
<feature type="disulfide bond" evidence="5">
    <location>
        <begin position="603"/>
        <end position="613"/>
    </location>
</feature>
<evidence type="ECO:0000313" key="9">
    <source>
        <dbReference type="Proteomes" id="UP001159405"/>
    </source>
</evidence>
<dbReference type="Pfam" id="PF00008">
    <property type="entry name" value="EGF"/>
    <property type="match status" value="10"/>
</dbReference>
<evidence type="ECO:0000256" key="1">
    <source>
        <dbReference type="ARBA" id="ARBA00022536"/>
    </source>
</evidence>
<dbReference type="InterPro" id="IPR001881">
    <property type="entry name" value="EGF-like_Ca-bd_dom"/>
</dbReference>
<dbReference type="SMART" id="SM00181">
    <property type="entry name" value="EGF"/>
    <property type="match status" value="27"/>
</dbReference>
<feature type="disulfide bond" evidence="5">
    <location>
        <begin position="141"/>
        <end position="150"/>
    </location>
</feature>
<dbReference type="Pfam" id="PF12661">
    <property type="entry name" value="hEGF"/>
    <property type="match status" value="1"/>
</dbReference>
<feature type="domain" description="EGF-like" evidence="7">
    <location>
        <begin position="639"/>
        <end position="673"/>
    </location>
</feature>
<feature type="signal peptide" evidence="6">
    <location>
        <begin position="1"/>
        <end position="25"/>
    </location>
</feature>
<feature type="disulfide bond" evidence="5">
    <location>
        <begin position="497"/>
        <end position="506"/>
    </location>
</feature>
<feature type="domain" description="EGF-like" evidence="7">
    <location>
        <begin position="462"/>
        <end position="507"/>
    </location>
</feature>
<dbReference type="InterPro" id="IPR013032">
    <property type="entry name" value="EGF-like_CS"/>
</dbReference>
<feature type="disulfide bond" evidence="5">
    <location>
        <begin position="1313"/>
        <end position="1322"/>
    </location>
</feature>
<protein>
    <recommendedName>
        <fullName evidence="7">EGF-like domain-containing protein</fullName>
    </recommendedName>
</protein>
<feature type="domain" description="EGF-like" evidence="7">
    <location>
        <begin position="1035"/>
        <end position="1087"/>
    </location>
</feature>
<feature type="disulfide bond" evidence="5">
    <location>
        <begin position="555"/>
        <end position="564"/>
    </location>
</feature>
<feature type="disulfide bond" evidence="5">
    <location>
        <begin position="946"/>
        <end position="955"/>
    </location>
</feature>
<evidence type="ECO:0000313" key="8">
    <source>
        <dbReference type="EMBL" id="CAH3123386.1"/>
    </source>
</evidence>
<feature type="disulfide bond" evidence="5">
    <location>
        <begin position="982"/>
        <end position="991"/>
    </location>
</feature>
<feature type="domain" description="EGF-like" evidence="7">
    <location>
        <begin position="263"/>
        <end position="298"/>
    </location>
</feature>
<feature type="disulfide bond" evidence="5">
    <location>
        <begin position="1227"/>
        <end position="1236"/>
    </location>
</feature>
<dbReference type="PRINTS" id="PR00010">
    <property type="entry name" value="EGFBLOOD"/>
</dbReference>
<dbReference type="PROSITE" id="PS01186">
    <property type="entry name" value="EGF_2"/>
    <property type="match status" value="14"/>
</dbReference>
<dbReference type="EMBL" id="CALNXK010000038">
    <property type="protein sequence ID" value="CAH3123386.1"/>
    <property type="molecule type" value="Genomic_DNA"/>
</dbReference>
<feature type="domain" description="EGF-like" evidence="7">
    <location>
        <begin position="1368"/>
        <end position="1405"/>
    </location>
</feature>
<proteinExistence type="predicted"/>
<feature type="disulfide bond" evidence="5">
    <location>
        <begin position="909"/>
        <end position="918"/>
    </location>
</feature>
<feature type="disulfide bond" evidence="5">
    <location>
        <begin position="1395"/>
        <end position="1404"/>
    </location>
</feature>
<dbReference type="Gene3D" id="2.10.25.10">
    <property type="entry name" value="Laminin"/>
    <property type="match status" value="21"/>
</dbReference>
<feature type="disulfide bond" evidence="5">
    <location>
        <begin position="1148"/>
        <end position="1157"/>
    </location>
</feature>
<feature type="domain" description="EGF-like" evidence="7">
    <location>
        <begin position="152"/>
        <end position="188"/>
    </location>
</feature>
<feature type="domain" description="EGF-like" evidence="7">
    <location>
        <begin position="883"/>
        <end position="919"/>
    </location>
</feature>
<dbReference type="PROSITE" id="PS00022">
    <property type="entry name" value="EGF_1"/>
    <property type="match status" value="21"/>
</dbReference>
<gene>
    <name evidence="8" type="ORF">PLOB_00029935</name>
</gene>
<feature type="domain" description="EGF-like" evidence="7">
    <location>
        <begin position="993"/>
        <end position="1034"/>
    </location>
</feature>
<feature type="disulfide bond" evidence="5">
    <location>
        <begin position="1208"/>
        <end position="1225"/>
    </location>
</feature>
<organism evidence="8 9">
    <name type="scientific">Porites lobata</name>
    <dbReference type="NCBI Taxonomy" id="104759"/>
    <lineage>
        <taxon>Eukaryota</taxon>
        <taxon>Metazoa</taxon>
        <taxon>Cnidaria</taxon>
        <taxon>Anthozoa</taxon>
        <taxon>Hexacorallia</taxon>
        <taxon>Scleractinia</taxon>
        <taxon>Fungiina</taxon>
        <taxon>Poritidae</taxon>
        <taxon>Porites</taxon>
    </lineage>
</organism>
<feature type="domain" description="EGF-like" evidence="7">
    <location>
        <begin position="1162"/>
        <end position="1196"/>
    </location>
</feature>
<evidence type="ECO:0000256" key="2">
    <source>
        <dbReference type="ARBA" id="ARBA00022729"/>
    </source>
</evidence>
<comment type="caution">
    <text evidence="8">The sequence shown here is derived from an EMBL/GenBank/DDBJ whole genome shotgun (WGS) entry which is preliminary data.</text>
</comment>
<feature type="domain" description="EGF-like" evidence="7">
    <location>
        <begin position="676"/>
        <end position="715"/>
    </location>
</feature>
<keyword evidence="4 5" id="KW-1015">Disulfide bond</keyword>
<feature type="domain" description="EGF-like" evidence="7">
    <location>
        <begin position="812"/>
        <end position="845"/>
    </location>
</feature>
<feature type="disulfide bond" evidence="5">
    <location>
        <begin position="1351"/>
        <end position="1360"/>
    </location>
</feature>
<dbReference type="InterPro" id="IPR051022">
    <property type="entry name" value="Notch_Cell-Fate_Det"/>
</dbReference>
<dbReference type="InterPro" id="IPR000742">
    <property type="entry name" value="EGF"/>
</dbReference>
<feature type="domain" description="EGF-like" evidence="7">
    <location>
        <begin position="920"/>
        <end position="956"/>
    </location>
</feature>
<feature type="chain" id="PRO_5045790098" description="EGF-like domain-containing protein" evidence="6">
    <location>
        <begin position="26"/>
        <end position="1469"/>
    </location>
</feature>
<evidence type="ECO:0000256" key="4">
    <source>
        <dbReference type="ARBA" id="ARBA00023157"/>
    </source>
</evidence>
<feature type="disulfide bond" evidence="5">
    <location>
        <begin position="1294"/>
        <end position="1311"/>
    </location>
</feature>
<comment type="caution">
    <text evidence="5">Lacks conserved residue(s) required for the propagation of feature annotation.</text>
</comment>
<keyword evidence="3" id="KW-0677">Repeat</keyword>
<feature type="domain" description="EGF-like" evidence="7">
    <location>
        <begin position="508"/>
        <end position="565"/>
    </location>
</feature>
<feature type="disulfide bond" evidence="5">
    <location>
        <begin position="663"/>
        <end position="672"/>
    </location>
</feature>
<feature type="disulfide bond" evidence="5">
    <location>
        <begin position="1024"/>
        <end position="1033"/>
    </location>
</feature>
<feature type="domain" description="EGF-like" evidence="7">
    <location>
        <begin position="1199"/>
        <end position="1237"/>
    </location>
</feature>
<keyword evidence="1 5" id="KW-0245">EGF-like domain</keyword>
<feature type="domain" description="EGF-like" evidence="7">
    <location>
        <begin position="1121"/>
        <end position="1158"/>
    </location>
</feature>
<dbReference type="PROSITE" id="PS50026">
    <property type="entry name" value="EGF_3"/>
    <property type="match status" value="23"/>
</dbReference>
<feature type="disulfide bond" evidence="5">
    <location>
        <begin position="1077"/>
        <end position="1086"/>
    </location>
</feature>
<accession>A0ABN8NV31</accession>
<dbReference type="SUPFAM" id="SSF57184">
    <property type="entry name" value="Growth factor receptor domain"/>
    <property type="match status" value="1"/>
</dbReference>
<dbReference type="CDD" id="cd00054">
    <property type="entry name" value="EGF_CA"/>
    <property type="match status" value="11"/>
</dbReference>
<feature type="disulfide bond" evidence="5">
    <location>
        <begin position="1329"/>
        <end position="1339"/>
    </location>
</feature>
<feature type="domain" description="EGF-like" evidence="7">
    <location>
        <begin position="599"/>
        <end position="635"/>
    </location>
</feature>
<feature type="disulfide bond" evidence="5">
    <location>
        <begin position="178"/>
        <end position="187"/>
    </location>
</feature>
<feature type="domain" description="EGF-like" evidence="7">
    <location>
        <begin position="226"/>
        <end position="262"/>
    </location>
</feature>
<keyword evidence="9" id="KW-1185">Reference proteome</keyword>
<feature type="disulfide bond" evidence="5">
    <location>
        <begin position="625"/>
        <end position="634"/>
    </location>
</feature>